<evidence type="ECO:0000313" key="5">
    <source>
        <dbReference type="EMBL" id="GAU38346.1"/>
    </source>
</evidence>
<dbReference type="GO" id="GO:0043139">
    <property type="term" value="F:5'-3' DNA helicase activity"/>
    <property type="evidence" value="ECO:0007669"/>
    <property type="project" value="UniProtKB-EC"/>
</dbReference>
<dbReference type="GO" id="GO:0000723">
    <property type="term" value="P:telomere maintenance"/>
    <property type="evidence" value="ECO:0007669"/>
    <property type="project" value="InterPro"/>
</dbReference>
<keyword evidence="1" id="KW-0347">Helicase</keyword>
<dbReference type="Pfam" id="PF14214">
    <property type="entry name" value="Helitron_like_N"/>
    <property type="match status" value="1"/>
</dbReference>
<keyword evidence="1" id="KW-0378">Hydrolase</keyword>
<dbReference type="CDD" id="cd18809">
    <property type="entry name" value="SF1_C_RecD"/>
    <property type="match status" value="1"/>
</dbReference>
<dbReference type="GO" id="GO:0016887">
    <property type="term" value="F:ATP hydrolysis activity"/>
    <property type="evidence" value="ECO:0007669"/>
    <property type="project" value="RHEA"/>
</dbReference>
<dbReference type="InterPro" id="IPR010285">
    <property type="entry name" value="DNA_helicase_pif1-like_DEAD"/>
</dbReference>
<feature type="domain" description="DNA helicase Pif1-like 2B" evidence="4">
    <location>
        <begin position="1241"/>
        <end position="1287"/>
    </location>
</feature>
<dbReference type="InterPro" id="IPR025476">
    <property type="entry name" value="Helitron_helicase-like"/>
</dbReference>
<keyword evidence="1" id="KW-0234">DNA repair</keyword>
<keyword evidence="1" id="KW-0233">DNA recombination</keyword>
<gene>
    <name evidence="5" type="ORF">TSUD_396000</name>
</gene>
<dbReference type="SUPFAM" id="SSF52540">
    <property type="entry name" value="P-loop containing nucleoside triphosphate hydrolases"/>
    <property type="match status" value="2"/>
</dbReference>
<feature type="domain" description="Helitron helicase-like" evidence="3">
    <location>
        <begin position="402"/>
        <end position="564"/>
    </location>
</feature>
<dbReference type="GO" id="GO:0005524">
    <property type="term" value="F:ATP binding"/>
    <property type="evidence" value="ECO:0007669"/>
    <property type="project" value="UniProtKB-KW"/>
</dbReference>
<comment type="cofactor">
    <cofactor evidence="1">
        <name>Mg(2+)</name>
        <dbReference type="ChEBI" id="CHEBI:18420"/>
    </cofactor>
</comment>
<dbReference type="PANTHER" id="PTHR10492">
    <property type="match status" value="1"/>
</dbReference>
<reference evidence="6" key="1">
    <citation type="journal article" date="2017" name="Front. Plant Sci.">
        <title>Climate Clever Clovers: New Paradigm to Reduce the Environmental Footprint of Ruminants by Breeding Low Methanogenic Forages Utilizing Haplotype Variation.</title>
        <authorList>
            <person name="Kaur P."/>
            <person name="Appels R."/>
            <person name="Bayer P.E."/>
            <person name="Keeble-Gagnere G."/>
            <person name="Wang J."/>
            <person name="Hirakawa H."/>
            <person name="Shirasawa K."/>
            <person name="Vercoe P."/>
            <person name="Stefanova K."/>
            <person name="Durmic Z."/>
            <person name="Nichols P."/>
            <person name="Revell C."/>
            <person name="Isobe S.N."/>
            <person name="Edwards D."/>
            <person name="Erskine W."/>
        </authorList>
    </citation>
    <scope>NUCLEOTIDE SEQUENCE [LARGE SCALE GENOMIC DNA]</scope>
    <source>
        <strain evidence="6">cv. Daliak</strain>
    </source>
</reference>
<feature type="domain" description="DNA helicase Pif1-like DEAD-box helicase" evidence="2">
    <location>
        <begin position="922"/>
        <end position="1143"/>
    </location>
</feature>
<dbReference type="PANTHER" id="PTHR10492:SF74">
    <property type="entry name" value="ATP-DEPENDENT DNA HELICASE"/>
    <property type="match status" value="1"/>
</dbReference>
<comment type="catalytic activity">
    <reaction evidence="1">
        <text>ATP + H2O = ADP + phosphate + H(+)</text>
        <dbReference type="Rhea" id="RHEA:13065"/>
        <dbReference type="ChEBI" id="CHEBI:15377"/>
        <dbReference type="ChEBI" id="CHEBI:15378"/>
        <dbReference type="ChEBI" id="CHEBI:30616"/>
        <dbReference type="ChEBI" id="CHEBI:43474"/>
        <dbReference type="ChEBI" id="CHEBI:456216"/>
        <dbReference type="EC" id="5.6.2.3"/>
    </reaction>
</comment>
<keyword evidence="1" id="KW-0067">ATP-binding</keyword>
<organism evidence="5 6">
    <name type="scientific">Trifolium subterraneum</name>
    <name type="common">Subterranean clover</name>
    <dbReference type="NCBI Taxonomy" id="3900"/>
    <lineage>
        <taxon>Eukaryota</taxon>
        <taxon>Viridiplantae</taxon>
        <taxon>Streptophyta</taxon>
        <taxon>Embryophyta</taxon>
        <taxon>Tracheophyta</taxon>
        <taxon>Spermatophyta</taxon>
        <taxon>Magnoliopsida</taxon>
        <taxon>eudicotyledons</taxon>
        <taxon>Gunneridae</taxon>
        <taxon>Pentapetalae</taxon>
        <taxon>rosids</taxon>
        <taxon>fabids</taxon>
        <taxon>Fabales</taxon>
        <taxon>Fabaceae</taxon>
        <taxon>Papilionoideae</taxon>
        <taxon>50 kb inversion clade</taxon>
        <taxon>NPAAA clade</taxon>
        <taxon>Hologalegina</taxon>
        <taxon>IRL clade</taxon>
        <taxon>Trifolieae</taxon>
        <taxon>Trifolium</taxon>
    </lineage>
</organism>
<name>A0A2Z6N346_TRISU</name>
<keyword evidence="6" id="KW-1185">Reference proteome</keyword>
<evidence type="ECO:0000313" key="6">
    <source>
        <dbReference type="Proteomes" id="UP000242715"/>
    </source>
</evidence>
<evidence type="ECO:0000259" key="3">
    <source>
        <dbReference type="Pfam" id="PF14214"/>
    </source>
</evidence>
<evidence type="ECO:0000259" key="4">
    <source>
        <dbReference type="Pfam" id="PF21530"/>
    </source>
</evidence>
<protein>
    <recommendedName>
        <fullName evidence="1">ATP-dependent DNA helicase</fullName>
        <ecNumber evidence="1">5.6.2.3</ecNumber>
    </recommendedName>
</protein>
<dbReference type="GO" id="GO:0006281">
    <property type="term" value="P:DNA repair"/>
    <property type="evidence" value="ECO:0007669"/>
    <property type="project" value="UniProtKB-KW"/>
</dbReference>
<dbReference type="InterPro" id="IPR027417">
    <property type="entry name" value="P-loop_NTPase"/>
</dbReference>
<evidence type="ECO:0000256" key="1">
    <source>
        <dbReference type="RuleBase" id="RU363044"/>
    </source>
</evidence>
<dbReference type="Pfam" id="PF21530">
    <property type="entry name" value="Pif1_2B_dom"/>
    <property type="match status" value="1"/>
</dbReference>
<dbReference type="GO" id="GO:0006310">
    <property type="term" value="P:DNA recombination"/>
    <property type="evidence" value="ECO:0007669"/>
    <property type="project" value="UniProtKB-KW"/>
</dbReference>
<dbReference type="EMBL" id="DF973711">
    <property type="protein sequence ID" value="GAU38346.1"/>
    <property type="molecule type" value="Genomic_DNA"/>
</dbReference>
<sequence>MDITRNQTNSRDVEVFKRKANRIPLSPLNSNITQDEYLNIPSKRFRVPNVKDSSPVSCIINGSSDISSPSSNFTQHTQYETVQASAHSAVTNPTLNIGNGKHSRKFPLHNKYIGVRRLEFADDTTDDAPIVIDNLDAFKSTLYGCSEIEGKVELPLLKKPPKLLLGLLNGRDPRSKHFKENYRAYNSMFAFTSMGGQTQSNINNGREPPQFILSGINYHRIGSLLPEAGTTPKFAQLYIVDTQNEVQNRASVFRSVADNKKDSIDISLVKDIKEMIDQCNPLAKSFRKVRDAIESGNHANLSLRLYRKRSKDSRMHNIPTVDEVAGLIVGDFDESDIGRDVIVNDKKYGLTRIHETHVLFLPLQYPLMFPWGENGWEPNIPHRVTGEPSEDNKEERTTIREFMAFRIQERKNEFGNIIFCKRLFQQFVVDCYTMIEAQRLSFIRQNQDKIRCDVLSGLQEAVDRGDVDAALVGKRIILPDSFTGGPRYMFNNCQDAMGICKRFGYPDLFITVTCNANWPEIRDFVLSKGLQPSDRPDIVCRVFKMKLDQILSDFKSQQIFGKVISAELPHPKLYPKLHNVVAAFMMHGPCGAANTSSPCMNGNHCSKFFPKKYKSSTSIDEDGYPSYRRRNTGVFVQKNEVKLDNGSVVPYNPFLLMRLPIHLENQQMIKFNDNSTLHNVVRYREMIDTMLLAWFNANLEYEEGRNLLYSEYPSKFVFHQDQQCWKPRQKGFSIGRLTYVPVGAGELYYLRVLLTKQRGCTSYESVKTVDGRVCKTFQEACSELRLLKDDKEFKDAIIETYRTASGGQMRRLFVRLLNMNTMTNPLDVWNCTWKLLAYGILYNRRRTLNLPELQISDDELKNLCLIEINKLLMANGRSLSDYKTMPVPIVEDVTNFENKLIADELSYDRAELSELHASLFQQLTEEQHDVYQKIMTSVLSQTGQFYFLYGYGGTGKTFLWKTLSAAIRSQGKIVLNVASSGIASLLLPNGKTAHSTFCIPLEISDKSTCNLTQDSFRADLLRATSLFIWDEAPMMNRYCFEAFDRTMKDLMGKVDKANRQKPFGGKVVVLGGDFRQILPVVRHGSRGDILKATVSSSKIWKHCKVLKLTKNMRLKSDSTDNSESELKEFADWILRIGDGLIDGDENGEAQINIPEELTIQDVDNPLMSLVNFVYPDVVSNFSKEFFFEDEAILAPTLEVVQQVNDSVLSIIPGDSKEYLSCDIPCKSDEDHEVQNNWFTSEFLNDITCSGIPNHRLTLKVGVPVMLMRNIDQASGLCNGTRLQVKDLGKNIITASVINSTNDGETVYIPRMDLVPTDSGLPFKFCRRQFPISLCFAMTINKSQGQSLSKVGLYLPRPVFTHGQFYVAVSRVTTKKGILAKGNNNTW</sequence>
<dbReference type="Pfam" id="PF05970">
    <property type="entry name" value="PIF1"/>
    <property type="match status" value="1"/>
</dbReference>
<dbReference type="InterPro" id="IPR049163">
    <property type="entry name" value="Pif1-like_2B_dom"/>
</dbReference>
<dbReference type="EC" id="5.6.2.3" evidence="1"/>
<keyword evidence="1" id="KW-0547">Nucleotide-binding</keyword>
<dbReference type="Proteomes" id="UP000242715">
    <property type="component" value="Unassembled WGS sequence"/>
</dbReference>
<dbReference type="Gene3D" id="3.40.50.300">
    <property type="entry name" value="P-loop containing nucleotide triphosphate hydrolases"/>
    <property type="match status" value="1"/>
</dbReference>
<proteinExistence type="inferred from homology"/>
<keyword evidence="1" id="KW-0227">DNA damage</keyword>
<comment type="similarity">
    <text evidence="1">Belongs to the helicase family.</text>
</comment>
<dbReference type="OrthoDB" id="1423214at2759"/>
<accession>A0A2Z6N346</accession>
<evidence type="ECO:0000259" key="2">
    <source>
        <dbReference type="Pfam" id="PF05970"/>
    </source>
</evidence>